<evidence type="ECO:0000256" key="1">
    <source>
        <dbReference type="PROSITE-ProRule" id="PRU00325"/>
    </source>
</evidence>
<dbReference type="InterPro" id="IPR007527">
    <property type="entry name" value="Znf_SWIM"/>
</dbReference>
<keyword evidence="1" id="KW-0479">Metal-binding</keyword>
<evidence type="ECO:0000256" key="2">
    <source>
        <dbReference type="SAM" id="MobiDB-lite"/>
    </source>
</evidence>
<feature type="region of interest" description="Disordered" evidence="2">
    <location>
        <begin position="23"/>
        <end position="60"/>
    </location>
</feature>
<dbReference type="GO" id="GO:0008270">
    <property type="term" value="F:zinc ion binding"/>
    <property type="evidence" value="ECO:0007669"/>
    <property type="project" value="UniProtKB-KW"/>
</dbReference>
<sequence>PKLIQLRCHTHLYRNIYRQTVKYRSSKKKQTGENHEMEVEQQVQELQEQNSTEDDPTIEEDELADEEIDEEIADLLAAELSAPPHAHTCINNEHDCAQQSCPINNEDGAIVIHLPKTRKQTARRYITDIKWLLSLSSNDQFHYQLPDAQKSWTKHFIRYFDAHVLPDIDELGDYRLRGEFGMLAMDKSVLLTLDLINPNEIINNIRRLGNKFKDVPVQEDKPKPLTAFQLSEIFVSDDTVRFDKLARVWIVENKAKSEVQMVDFRQVDKHNHSISTCTCPFFRINKKGDDCSHIMAAKRNAGLPIIQPKPNMEKLREASKLENNIKKSGTKKPNVLDKETPTNSTKRVETKLVKKPTKVAQVYQ</sequence>
<comment type="caution">
    <text evidence="4">The sequence shown here is derived from an EMBL/GenBank/DDBJ whole genome shotgun (WGS) entry which is preliminary data.</text>
</comment>
<feature type="domain" description="SWIM-type" evidence="3">
    <location>
        <begin position="262"/>
        <end position="302"/>
    </location>
</feature>
<keyword evidence="1" id="KW-0863">Zinc-finger</keyword>
<feature type="compositionally biased region" description="Acidic residues" evidence="2">
    <location>
        <begin position="51"/>
        <end position="60"/>
    </location>
</feature>
<feature type="region of interest" description="Disordered" evidence="2">
    <location>
        <begin position="322"/>
        <end position="364"/>
    </location>
</feature>
<dbReference type="EMBL" id="CAJNOK010018288">
    <property type="protein sequence ID" value="CAF1279578.1"/>
    <property type="molecule type" value="Genomic_DNA"/>
</dbReference>
<protein>
    <recommendedName>
        <fullName evidence="3">SWIM-type domain-containing protein</fullName>
    </recommendedName>
</protein>
<name>A0A8S2EZC6_9BILA</name>
<gene>
    <name evidence="4" type="ORF">OVA965_LOCUS27572</name>
    <name evidence="5" type="ORF">TMI583_LOCUS28316</name>
</gene>
<dbReference type="Pfam" id="PF04434">
    <property type="entry name" value="SWIM"/>
    <property type="match status" value="1"/>
</dbReference>
<feature type="non-terminal residue" evidence="4">
    <location>
        <position position="1"/>
    </location>
</feature>
<feature type="compositionally biased region" description="Basic and acidic residues" evidence="2">
    <location>
        <begin position="334"/>
        <end position="352"/>
    </location>
</feature>
<evidence type="ECO:0000259" key="3">
    <source>
        <dbReference type="PROSITE" id="PS50966"/>
    </source>
</evidence>
<evidence type="ECO:0000313" key="5">
    <source>
        <dbReference type="EMBL" id="CAF4084412.1"/>
    </source>
</evidence>
<evidence type="ECO:0000313" key="6">
    <source>
        <dbReference type="Proteomes" id="UP000677228"/>
    </source>
</evidence>
<dbReference type="EMBL" id="CAJOBA010039847">
    <property type="protein sequence ID" value="CAF4084412.1"/>
    <property type="molecule type" value="Genomic_DNA"/>
</dbReference>
<reference evidence="4" key="1">
    <citation type="submission" date="2021-02" db="EMBL/GenBank/DDBJ databases">
        <authorList>
            <person name="Nowell W R."/>
        </authorList>
    </citation>
    <scope>NUCLEOTIDE SEQUENCE</scope>
</reference>
<dbReference type="AlphaFoldDB" id="A0A8S2EZC6"/>
<dbReference type="Proteomes" id="UP000682733">
    <property type="component" value="Unassembled WGS sequence"/>
</dbReference>
<feature type="compositionally biased region" description="Low complexity" evidence="2">
    <location>
        <begin position="40"/>
        <end position="49"/>
    </location>
</feature>
<dbReference type="Proteomes" id="UP000677228">
    <property type="component" value="Unassembled WGS sequence"/>
</dbReference>
<accession>A0A8S2EZC6</accession>
<evidence type="ECO:0000313" key="4">
    <source>
        <dbReference type="EMBL" id="CAF1279578.1"/>
    </source>
</evidence>
<organism evidence="4 6">
    <name type="scientific">Didymodactylos carnosus</name>
    <dbReference type="NCBI Taxonomy" id="1234261"/>
    <lineage>
        <taxon>Eukaryota</taxon>
        <taxon>Metazoa</taxon>
        <taxon>Spiralia</taxon>
        <taxon>Gnathifera</taxon>
        <taxon>Rotifera</taxon>
        <taxon>Eurotatoria</taxon>
        <taxon>Bdelloidea</taxon>
        <taxon>Philodinida</taxon>
        <taxon>Philodinidae</taxon>
        <taxon>Didymodactylos</taxon>
    </lineage>
</organism>
<dbReference type="PROSITE" id="PS50966">
    <property type="entry name" value="ZF_SWIM"/>
    <property type="match status" value="1"/>
</dbReference>
<keyword evidence="1" id="KW-0862">Zinc</keyword>
<proteinExistence type="predicted"/>